<proteinExistence type="inferred from homology"/>
<comment type="function">
    <text evidence="8">Endonuclease that specifically degrades the RNA of RNA-DNA hybrids.</text>
</comment>
<dbReference type="SUPFAM" id="SSF53756">
    <property type="entry name" value="UDP-Glycosyltransferase/glycogen phosphorylase"/>
    <property type="match status" value="1"/>
</dbReference>
<dbReference type="GO" id="GO:0005543">
    <property type="term" value="F:phospholipid binding"/>
    <property type="evidence" value="ECO:0007669"/>
    <property type="project" value="TreeGrafter"/>
</dbReference>
<dbReference type="PROSITE" id="PS51975">
    <property type="entry name" value="RNASE_H_2"/>
    <property type="match status" value="1"/>
</dbReference>
<organism evidence="10">
    <name type="scientific">Knufia peltigerae</name>
    <dbReference type="NCBI Taxonomy" id="1002370"/>
    <lineage>
        <taxon>Eukaryota</taxon>
        <taxon>Fungi</taxon>
        <taxon>Dikarya</taxon>
        <taxon>Ascomycota</taxon>
        <taxon>Pezizomycotina</taxon>
        <taxon>Eurotiomycetes</taxon>
        <taxon>Chaetothyriomycetidae</taxon>
        <taxon>Chaetothyriales</taxon>
        <taxon>Trichomeriaceae</taxon>
        <taxon>Knufia</taxon>
    </lineage>
</organism>
<dbReference type="GO" id="GO:0004523">
    <property type="term" value="F:RNA-DNA hybrid ribonuclease activity"/>
    <property type="evidence" value="ECO:0007669"/>
    <property type="project" value="UniProtKB-UniRule"/>
</dbReference>
<evidence type="ECO:0000256" key="6">
    <source>
        <dbReference type="ARBA" id="ARBA00048975"/>
    </source>
</evidence>
<keyword evidence="7" id="KW-0479">Metal-binding</keyword>
<keyword evidence="7 8" id="KW-0255">Endonuclease</keyword>
<evidence type="ECO:0000256" key="8">
    <source>
        <dbReference type="RuleBase" id="RU003515"/>
    </source>
</evidence>
<reference evidence="10" key="1">
    <citation type="submission" date="2022-10" db="EMBL/GenBank/DDBJ databases">
        <title>Culturing micro-colonial fungi from biological soil crusts in the Mojave desert and describing Neophaeococcomyces mojavensis, and introducing the new genera and species Taxawa tesnikishii.</title>
        <authorList>
            <person name="Kurbessoian T."/>
            <person name="Stajich J.E."/>
        </authorList>
    </citation>
    <scope>NUCLEOTIDE SEQUENCE</scope>
    <source>
        <strain evidence="10">TK_35</strain>
    </source>
</reference>
<dbReference type="HAMAP" id="MF_00392">
    <property type="entry name" value="LpxB"/>
    <property type="match status" value="1"/>
</dbReference>
<dbReference type="InterPro" id="IPR024567">
    <property type="entry name" value="RNase_HII/HIII_dom"/>
</dbReference>
<dbReference type="GO" id="GO:0008915">
    <property type="term" value="F:lipid-A-disaccharide synthase activity"/>
    <property type="evidence" value="ECO:0007669"/>
    <property type="project" value="UniProtKB-EC"/>
</dbReference>
<dbReference type="PANTHER" id="PTHR30372:SF4">
    <property type="entry name" value="LIPID-A-DISACCHARIDE SYNTHASE, MITOCHONDRIAL-RELATED"/>
    <property type="match status" value="1"/>
</dbReference>
<dbReference type="Pfam" id="PF02684">
    <property type="entry name" value="LpxB"/>
    <property type="match status" value="1"/>
</dbReference>
<keyword evidence="3" id="KW-0328">Glycosyltransferase</keyword>
<evidence type="ECO:0000256" key="3">
    <source>
        <dbReference type="ARBA" id="ARBA00022676"/>
    </source>
</evidence>
<feature type="binding site" evidence="7">
    <location>
        <position position="411"/>
    </location>
    <ligand>
        <name>a divalent metal cation</name>
        <dbReference type="ChEBI" id="CHEBI:60240"/>
    </ligand>
</feature>
<dbReference type="GO" id="GO:0009245">
    <property type="term" value="P:lipid A biosynthetic process"/>
    <property type="evidence" value="ECO:0007669"/>
    <property type="project" value="UniProtKB-KW"/>
</dbReference>
<dbReference type="Gene3D" id="3.40.50.2000">
    <property type="entry name" value="Glycogen Phosphorylase B"/>
    <property type="match status" value="1"/>
</dbReference>
<dbReference type="InterPro" id="IPR036397">
    <property type="entry name" value="RNaseH_sf"/>
</dbReference>
<dbReference type="AlphaFoldDB" id="A0AA38XVL1"/>
<dbReference type="InterPro" id="IPR012337">
    <property type="entry name" value="RNaseH-like_sf"/>
</dbReference>
<sequence>MAGSVPAHRVLSDRPLRIALVAGEASGDLLGAGLIRELKARFPHAEFAGIGGDAMRSAGCQTWHDASELAVMGLTEVLRHLPRLLKLRSAFRQRALEWQPDVFIGIDAPDFNLGIERWLKQRGVRTVHYVSPSVWAWREKRAEKIGSSADLVLCLFPMEPPIYAKHGIDARFVGHPMADDIPLHVDREAARIELGLPASAKVLAVLPGSRLGEISKLGEAFFEAAWQVSERIPGLHVVVPAANAACRRLIEEQLSRSALPVAYSHVLDGQARNAMIAADVVVLASGTATLEAMLVKRPMVVGYRVNELTYRLVKALGLIKVDRFALPNILAGQDLAPELMQHDCTPEKLAAAVQQWFDHPQRIADLQGTYTRLHERLRKSMSRRHAAAASLALFDGAAVIDPGHRIAGVDEAGRGPLAGPVAVAAVVFDPQRPRLNGLDDSKQLTAARREQLHDRILDRALAWHVVLVDVEAIDRLNIYQATLQGMRDVVAAVAHVAGFARIDGNVVPKGLVLPAQALVGGDGIDRAIMAASILAKVSRDRYMLDLHARHPQYGFDQHKGYGTPAHLAALREHGPCAEHRRSFAPVRECLEAPPTSAIDIAIA</sequence>
<feature type="binding site" evidence="7">
    <location>
        <position position="410"/>
    </location>
    <ligand>
        <name>a divalent metal cation</name>
        <dbReference type="ChEBI" id="CHEBI:60240"/>
    </ligand>
</feature>
<dbReference type="HAMAP" id="MF_00052_B">
    <property type="entry name" value="RNase_HII_B"/>
    <property type="match status" value="1"/>
</dbReference>
<dbReference type="EC" id="3.1.26.4" evidence="8"/>
<name>A0AA38XVL1_9EURO</name>
<comment type="catalytic activity">
    <reaction evidence="7 8">
        <text>Endonucleolytic cleavage to 5'-phosphomonoester.</text>
        <dbReference type="EC" id="3.1.26.4"/>
    </reaction>
</comment>
<dbReference type="NCBIfam" id="TIGR00215">
    <property type="entry name" value="lpxB"/>
    <property type="match status" value="1"/>
</dbReference>
<evidence type="ECO:0000256" key="1">
    <source>
        <dbReference type="ARBA" id="ARBA00022516"/>
    </source>
</evidence>
<gene>
    <name evidence="10" type="ORF">H2204_010688</name>
</gene>
<dbReference type="NCBIfam" id="NF000595">
    <property type="entry name" value="PRK00015.1-3"/>
    <property type="match status" value="1"/>
</dbReference>
<keyword evidence="7 8" id="KW-0378">Hydrolase</keyword>
<dbReference type="PANTHER" id="PTHR30372">
    <property type="entry name" value="LIPID-A-DISACCHARIDE SYNTHASE"/>
    <property type="match status" value="1"/>
</dbReference>
<evidence type="ECO:0000256" key="4">
    <source>
        <dbReference type="ARBA" id="ARBA00022679"/>
    </source>
</evidence>
<dbReference type="GO" id="GO:0003723">
    <property type="term" value="F:RNA binding"/>
    <property type="evidence" value="ECO:0007669"/>
    <property type="project" value="UniProtKB-UniRule"/>
</dbReference>
<dbReference type="GO" id="GO:0006401">
    <property type="term" value="P:RNA catabolic process"/>
    <property type="evidence" value="ECO:0007669"/>
    <property type="project" value="UniProtKB-UniRule"/>
</dbReference>
<accession>A0AA38XVL1</accession>
<protein>
    <recommendedName>
        <fullName evidence="8">Ribonuclease</fullName>
        <ecNumber evidence="8">3.1.26.4</ecNumber>
    </recommendedName>
</protein>
<dbReference type="SUPFAM" id="SSF53098">
    <property type="entry name" value="Ribonuclease H-like"/>
    <property type="match status" value="1"/>
</dbReference>
<dbReference type="GO" id="GO:0016020">
    <property type="term" value="C:membrane"/>
    <property type="evidence" value="ECO:0007669"/>
    <property type="project" value="GOC"/>
</dbReference>
<evidence type="ECO:0000256" key="5">
    <source>
        <dbReference type="ARBA" id="ARBA00023098"/>
    </source>
</evidence>
<comment type="cofactor">
    <cofactor evidence="7">
        <name>Mn(2+)</name>
        <dbReference type="ChEBI" id="CHEBI:29035"/>
    </cofactor>
    <cofactor evidence="7">
        <name>Mg(2+)</name>
        <dbReference type="ChEBI" id="CHEBI:18420"/>
    </cofactor>
    <text evidence="7">Manganese or magnesium. Binds 1 divalent metal ion per monomer in the absence of substrate. May bind a second metal ion after substrate binding.</text>
</comment>
<keyword evidence="7 8" id="KW-0540">Nuclease</keyword>
<dbReference type="Gene3D" id="3.30.420.10">
    <property type="entry name" value="Ribonuclease H-like superfamily/Ribonuclease H"/>
    <property type="match status" value="1"/>
</dbReference>
<evidence type="ECO:0000256" key="7">
    <source>
        <dbReference type="PROSITE-ProRule" id="PRU01319"/>
    </source>
</evidence>
<evidence type="ECO:0000259" key="9">
    <source>
        <dbReference type="PROSITE" id="PS51975"/>
    </source>
</evidence>
<keyword evidence="4" id="KW-0808">Transferase</keyword>
<dbReference type="EMBL" id="JAPDRN010000092">
    <property type="protein sequence ID" value="KAJ9624649.1"/>
    <property type="molecule type" value="Genomic_DNA"/>
</dbReference>
<comment type="catalytic activity">
    <reaction evidence="6">
        <text>a lipid X + a UDP-2-N,3-O-bis[(3R)-3-hydroxyacyl]-alpha-D-glucosamine = a lipid A disaccharide + UDP + H(+)</text>
        <dbReference type="Rhea" id="RHEA:67828"/>
        <dbReference type="ChEBI" id="CHEBI:15378"/>
        <dbReference type="ChEBI" id="CHEBI:58223"/>
        <dbReference type="ChEBI" id="CHEBI:137748"/>
        <dbReference type="ChEBI" id="CHEBI:176338"/>
        <dbReference type="ChEBI" id="CHEBI:176343"/>
        <dbReference type="EC" id="2.4.1.182"/>
    </reaction>
</comment>
<evidence type="ECO:0000256" key="2">
    <source>
        <dbReference type="ARBA" id="ARBA00022556"/>
    </source>
</evidence>
<dbReference type="InterPro" id="IPR003835">
    <property type="entry name" value="Glyco_trans_19"/>
</dbReference>
<keyword evidence="1" id="KW-0444">Lipid biosynthesis</keyword>
<keyword evidence="5" id="KW-0443">Lipid metabolism</keyword>
<dbReference type="CDD" id="cd07182">
    <property type="entry name" value="RNase_HII_bacteria_HII_like"/>
    <property type="match status" value="1"/>
</dbReference>
<keyword evidence="2" id="KW-0441">Lipid A biosynthesis</keyword>
<dbReference type="InterPro" id="IPR022898">
    <property type="entry name" value="RNase_HII"/>
</dbReference>
<dbReference type="GO" id="GO:0046872">
    <property type="term" value="F:metal ion binding"/>
    <property type="evidence" value="ECO:0007669"/>
    <property type="project" value="UniProtKB-KW"/>
</dbReference>
<comment type="similarity">
    <text evidence="8">Belongs to the RNase HII family.</text>
</comment>
<comment type="caution">
    <text evidence="10">The sequence shown here is derived from an EMBL/GenBank/DDBJ whole genome shotgun (WGS) entry which is preliminary data.</text>
</comment>
<feature type="binding site" evidence="7">
    <location>
        <position position="503"/>
    </location>
    <ligand>
        <name>a divalent metal cation</name>
        <dbReference type="ChEBI" id="CHEBI:60240"/>
    </ligand>
</feature>
<feature type="domain" description="RNase H type-2" evidence="9">
    <location>
        <begin position="404"/>
        <end position="595"/>
    </location>
</feature>
<evidence type="ECO:0000313" key="10">
    <source>
        <dbReference type="EMBL" id="KAJ9624649.1"/>
    </source>
</evidence>
<dbReference type="Pfam" id="PF01351">
    <property type="entry name" value="RNase_HII"/>
    <property type="match status" value="1"/>
</dbReference>